<keyword evidence="5" id="KW-1185">Reference proteome</keyword>
<keyword evidence="2" id="KW-0472">Membrane</keyword>
<organism evidence="4 5">
    <name type="scientific">Thermoanaerobacterium saccharolyticum (strain DSM 8691 / JW/SL-YS485)</name>
    <dbReference type="NCBI Taxonomy" id="1094508"/>
    <lineage>
        <taxon>Bacteria</taxon>
        <taxon>Bacillati</taxon>
        <taxon>Bacillota</taxon>
        <taxon>Clostridia</taxon>
        <taxon>Thermoanaerobacterales</taxon>
        <taxon>Thermoanaerobacteraceae</taxon>
        <taxon>Thermoanaerobacterium</taxon>
    </lineage>
</organism>
<protein>
    <recommendedName>
        <fullName evidence="3">EamA domain-containing protein</fullName>
    </recommendedName>
</protein>
<dbReference type="PATRIC" id="fig|1094508.3.peg.2291"/>
<evidence type="ECO:0000313" key="4">
    <source>
        <dbReference type="EMBL" id="AFK87266.1"/>
    </source>
</evidence>
<name>I3VXM1_THESW</name>
<feature type="domain" description="EamA" evidence="3">
    <location>
        <begin position="3"/>
        <end position="81"/>
    </location>
</feature>
<dbReference type="STRING" id="1094508.Tsac_2262"/>
<dbReference type="InterPro" id="IPR000620">
    <property type="entry name" value="EamA_dom"/>
</dbReference>
<dbReference type="EMBL" id="CP003184">
    <property type="protein sequence ID" value="AFK87266.1"/>
    <property type="molecule type" value="Genomic_DNA"/>
</dbReference>
<feature type="transmembrane region" description="Helical" evidence="2">
    <location>
        <begin position="66"/>
        <end position="85"/>
    </location>
</feature>
<dbReference type="RefSeq" id="WP_014759103.1">
    <property type="nucleotide sequence ID" value="NC_017992.1"/>
</dbReference>
<proteinExistence type="inferred from homology"/>
<accession>I3VXM1</accession>
<dbReference type="GO" id="GO:0016020">
    <property type="term" value="C:membrane"/>
    <property type="evidence" value="ECO:0007669"/>
    <property type="project" value="InterPro"/>
</dbReference>
<keyword evidence="2" id="KW-1133">Transmembrane helix</keyword>
<keyword evidence="2" id="KW-0812">Transmembrane</keyword>
<dbReference type="KEGG" id="tsh:Tsac_2262"/>
<reference evidence="4 5" key="1">
    <citation type="journal article" date="2014" name="Appl. Environ. Microbiol.">
        <title>Profile of Secreted Hydrolases, Associated Proteins, and SlpA in Thermoanaerobacterium saccharolyticum during the Degradation of Hemicellulose.</title>
        <authorList>
            <person name="Currie D.H."/>
            <person name="Guss A.M."/>
            <person name="Herring C.D."/>
            <person name="Giannone R.J."/>
            <person name="Johnson C.M."/>
            <person name="Lankford P.K."/>
            <person name="Brown S.D."/>
            <person name="Hettich R.L."/>
            <person name="Lynd L.R."/>
        </authorList>
    </citation>
    <scope>NUCLEOTIDE SEQUENCE [LARGE SCALE GENOMIC DNA]</scope>
    <source>
        <strain evidence="5">DSM 8691 / JW/SL-YS485</strain>
    </source>
</reference>
<evidence type="ECO:0000256" key="2">
    <source>
        <dbReference type="SAM" id="Phobius"/>
    </source>
</evidence>
<dbReference type="Proteomes" id="UP000006178">
    <property type="component" value="Chromosome"/>
</dbReference>
<sequence length="100" mass="11474">MNRGYIYLIVTVLFFSTYEVVGRTLTGIINPLQINFIRFFIGGLILLPVAIKNIKSKNLHIALKDFWLLVLIGLTNVVFSMSPFADRDKHDIRQPFCCNI</sequence>
<feature type="transmembrane region" description="Helical" evidence="2">
    <location>
        <begin position="36"/>
        <end position="54"/>
    </location>
</feature>
<gene>
    <name evidence="4" type="ordered locus">Tsac_2262</name>
</gene>
<evidence type="ECO:0000259" key="3">
    <source>
        <dbReference type="Pfam" id="PF00892"/>
    </source>
</evidence>
<dbReference type="AlphaFoldDB" id="I3VXM1"/>
<feature type="transmembrane region" description="Helical" evidence="2">
    <location>
        <begin position="6"/>
        <end position="29"/>
    </location>
</feature>
<evidence type="ECO:0000256" key="1">
    <source>
        <dbReference type="ARBA" id="ARBA00007362"/>
    </source>
</evidence>
<dbReference type="Pfam" id="PF00892">
    <property type="entry name" value="EamA"/>
    <property type="match status" value="1"/>
</dbReference>
<evidence type="ECO:0000313" key="5">
    <source>
        <dbReference type="Proteomes" id="UP000006178"/>
    </source>
</evidence>
<dbReference type="BioCyc" id="TSAC1094508:GLMA-2295-MONOMER"/>
<comment type="similarity">
    <text evidence="1">Belongs to the EamA transporter family.</text>
</comment>
<dbReference type="eggNOG" id="COG0697">
    <property type="taxonomic scope" value="Bacteria"/>
</dbReference>